<reference evidence="10" key="1">
    <citation type="journal article" name="DNA Res.">
        <title>The physiological potential of anammox bacteria as revealed by their core genome structure.</title>
        <authorList>
            <person name="Okubo T."/>
            <person name="Toyoda A."/>
            <person name="Fukuhara K."/>
            <person name="Uchiyama I."/>
            <person name="Harigaya Y."/>
            <person name="Kuroiwa M."/>
            <person name="Suzuki T."/>
            <person name="Murakami Y."/>
            <person name="Suwa Y."/>
            <person name="Takami H."/>
        </authorList>
    </citation>
    <scope>NUCLEOTIDE SEQUENCE</scope>
    <source>
        <strain evidence="10">317325-3</strain>
    </source>
</reference>
<keyword evidence="5" id="KW-0802">TPR repeat</keyword>
<keyword evidence="6" id="KW-0067">ATP-binding</keyword>
<evidence type="ECO:0000256" key="2">
    <source>
        <dbReference type="ARBA" id="ARBA00022692"/>
    </source>
</evidence>
<proteinExistence type="predicted"/>
<dbReference type="InterPro" id="IPR036597">
    <property type="entry name" value="Fido-like_dom_sf"/>
</dbReference>
<dbReference type="PROSITE" id="PS51459">
    <property type="entry name" value="FIDO"/>
    <property type="match status" value="1"/>
</dbReference>
<evidence type="ECO:0000256" key="1">
    <source>
        <dbReference type="ARBA" id="ARBA00004167"/>
    </source>
</evidence>
<gene>
    <name evidence="10" type="ORF">DSYM_02770</name>
</gene>
<dbReference type="Gene3D" id="1.10.3290.10">
    <property type="entry name" value="Fido-like domain"/>
    <property type="match status" value="1"/>
</dbReference>
<evidence type="ECO:0000256" key="8">
    <source>
        <dbReference type="ARBA" id="ARBA00023136"/>
    </source>
</evidence>
<comment type="subcellular location">
    <subcellularLocation>
        <location evidence="1">Membrane</location>
        <topology evidence="1">Single-pass membrane protein</topology>
    </subcellularLocation>
</comment>
<evidence type="ECO:0000259" key="9">
    <source>
        <dbReference type="PROSITE" id="PS51459"/>
    </source>
</evidence>
<dbReference type="GO" id="GO:0016020">
    <property type="term" value="C:membrane"/>
    <property type="evidence" value="ECO:0007669"/>
    <property type="project" value="UniProtKB-SubCell"/>
</dbReference>
<keyword evidence="7" id="KW-1133">Transmembrane helix</keyword>
<dbReference type="KEGG" id="ddz:DSYM_02770"/>
<keyword evidence="3" id="KW-0677">Repeat</keyword>
<evidence type="ECO:0000256" key="6">
    <source>
        <dbReference type="ARBA" id="ARBA00022840"/>
    </source>
</evidence>
<keyword evidence="2" id="KW-0812">Transmembrane</keyword>
<dbReference type="InterPro" id="IPR040198">
    <property type="entry name" value="Fido_containing"/>
</dbReference>
<evidence type="ECO:0000256" key="3">
    <source>
        <dbReference type="ARBA" id="ARBA00022737"/>
    </source>
</evidence>
<protein>
    <recommendedName>
        <fullName evidence="9">Fido domain-containing protein</fullName>
    </recommendedName>
</protein>
<feature type="domain" description="Fido" evidence="9">
    <location>
        <begin position="175"/>
        <end position="324"/>
    </location>
</feature>
<dbReference type="InterPro" id="IPR003812">
    <property type="entry name" value="Fido"/>
</dbReference>
<dbReference type="EMBL" id="AP021857">
    <property type="protein sequence ID" value="BBO19578.1"/>
    <property type="molecule type" value="Genomic_DNA"/>
</dbReference>
<dbReference type="Pfam" id="PF02661">
    <property type="entry name" value="Fic"/>
    <property type="match status" value="1"/>
</dbReference>
<dbReference type="AlphaFoldDB" id="A0A809QYG1"/>
<dbReference type="PANTHER" id="PTHR13504:SF34">
    <property type="entry name" value="PROTEIN ADENYLYLTRANSFERASE FICD"/>
    <property type="match status" value="1"/>
</dbReference>
<dbReference type="PANTHER" id="PTHR13504">
    <property type="entry name" value="FIDO DOMAIN-CONTAINING PROTEIN DDB_G0283145"/>
    <property type="match status" value="1"/>
</dbReference>
<dbReference type="Gene3D" id="1.10.10.10">
    <property type="entry name" value="Winged helix-like DNA-binding domain superfamily/Winged helix DNA-binding domain"/>
    <property type="match status" value="1"/>
</dbReference>
<dbReference type="InterPro" id="IPR036388">
    <property type="entry name" value="WH-like_DNA-bd_sf"/>
</dbReference>
<dbReference type="GO" id="GO:0005524">
    <property type="term" value="F:ATP binding"/>
    <property type="evidence" value="ECO:0007669"/>
    <property type="project" value="UniProtKB-KW"/>
</dbReference>
<dbReference type="Proteomes" id="UP000662914">
    <property type="component" value="Chromosome"/>
</dbReference>
<sequence length="374" mass="41327">MRAIVVAGPYGAAPDALGTRFAGISRSTLNRRLRNLVNEGRIKAIGKGPGIRYVSGAQFPEEDVRRYFETDWQARPSVGFREEQLLPEPGIAPEKAARLRKLNAISRPLDRKFLADFLIDFSWASSLLEGGTYSAIDTQALIEYGQRNPDKPVEDALLILNHKNAIEYLWSHRELTVETVCRLHSLLTDRHGLAEAADSEHFLPDGQRGVPREYEEVRLGRSAYGPPFRPGTGYIGRGLALVVDTAVELEPVAAALYLMTRLPYLQAFANGNKRTSRLAANLPLLAAGMLPISFVDFMKADYVLGMSAFYELGDIQIIGRVFIQGYVRSIVRGSDLPASVRVSGFKVDEVVGELVKYVQSGRMPEHPAAALFLV</sequence>
<evidence type="ECO:0000256" key="5">
    <source>
        <dbReference type="ARBA" id="ARBA00022803"/>
    </source>
</evidence>
<dbReference type="SUPFAM" id="SSF140931">
    <property type="entry name" value="Fic-like"/>
    <property type="match status" value="1"/>
</dbReference>
<accession>A0A809QYG1</accession>
<keyword evidence="8" id="KW-0472">Membrane</keyword>
<name>A0A809QYG1_9PROT</name>
<evidence type="ECO:0000313" key="11">
    <source>
        <dbReference type="Proteomes" id="UP000662914"/>
    </source>
</evidence>
<keyword evidence="4" id="KW-0547">Nucleotide-binding</keyword>
<organism evidence="10 11">
    <name type="scientific">Candidatus Desulfobacillus denitrificans</name>
    <dbReference type="NCBI Taxonomy" id="2608985"/>
    <lineage>
        <taxon>Bacteria</taxon>
        <taxon>Pseudomonadati</taxon>
        <taxon>Pseudomonadota</taxon>
        <taxon>Betaproteobacteria</taxon>
        <taxon>Candidatus Desulfobacillus</taxon>
    </lineage>
</organism>
<evidence type="ECO:0000313" key="10">
    <source>
        <dbReference type="EMBL" id="BBO19578.1"/>
    </source>
</evidence>
<evidence type="ECO:0000256" key="4">
    <source>
        <dbReference type="ARBA" id="ARBA00022741"/>
    </source>
</evidence>
<evidence type="ECO:0000256" key="7">
    <source>
        <dbReference type="ARBA" id="ARBA00022989"/>
    </source>
</evidence>